<protein>
    <submittedName>
        <fullName evidence="2">Uncharacterized protein</fullName>
    </submittedName>
</protein>
<dbReference type="EMBL" id="AHFL01000006">
    <property type="protein sequence ID" value="EOO68950.1"/>
    <property type="molecule type" value="Genomic_DNA"/>
</dbReference>
<keyword evidence="1" id="KW-0812">Transmembrane</keyword>
<dbReference type="AlphaFoldDB" id="A0A9W5VAE1"/>
<sequence length="34" mass="3856">MNKAETKEAFVIASGIMALCFMVVYIMSYCITYL</sequence>
<gene>
    <name evidence="2" type="ORF">IKE_00884</name>
</gene>
<dbReference type="Proteomes" id="UP000014023">
    <property type="component" value="Unassembled WGS sequence"/>
</dbReference>
<comment type="caution">
    <text evidence="2">The sequence shown here is derived from an EMBL/GenBank/DDBJ whole genome shotgun (WGS) entry which is preliminary data.</text>
</comment>
<keyword evidence="1" id="KW-0472">Membrane</keyword>
<keyword evidence="1" id="KW-1133">Transmembrane helix</keyword>
<feature type="transmembrane region" description="Helical" evidence="1">
    <location>
        <begin position="9"/>
        <end position="28"/>
    </location>
</feature>
<reference evidence="2 3" key="1">
    <citation type="submission" date="2012-12" db="EMBL/GenBank/DDBJ databases">
        <title>The Genome Sequence of Bacillus cereus VD196.</title>
        <authorList>
            <consortium name="The Broad Institute Genome Sequencing Platform"/>
            <consortium name="The Broad Institute Genome Sequencing Center for Infectious Disease"/>
            <person name="Feldgarden M."/>
            <person name="Van der Auwera G.A."/>
            <person name="Mahillon J."/>
            <person name="Duprez V."/>
            <person name="Timmery S."/>
            <person name="Mattelet C."/>
            <person name="Dierick K."/>
            <person name="Sun M."/>
            <person name="Yu Z."/>
            <person name="Zhu L."/>
            <person name="Hu X."/>
            <person name="Shank E.B."/>
            <person name="Swiecicka I."/>
            <person name="Hansen B.M."/>
            <person name="Andrup L."/>
            <person name="Walker B."/>
            <person name="Young S.K."/>
            <person name="Zeng Q."/>
            <person name="Gargeya S."/>
            <person name="Fitzgerald M."/>
            <person name="Haas B."/>
            <person name="Abouelleil A."/>
            <person name="Alvarado L."/>
            <person name="Arachchi H.M."/>
            <person name="Berlin A.M."/>
            <person name="Chapman S.B."/>
            <person name="Dewar J."/>
            <person name="Goldberg J."/>
            <person name="Griggs A."/>
            <person name="Gujja S."/>
            <person name="Hansen M."/>
            <person name="Howarth C."/>
            <person name="Imamovic A."/>
            <person name="Larimer J."/>
            <person name="McCowan C."/>
            <person name="Murphy C."/>
            <person name="Neiman D."/>
            <person name="Pearson M."/>
            <person name="Priest M."/>
            <person name="Roberts A."/>
            <person name="Saif S."/>
            <person name="Shea T."/>
            <person name="Sisk P."/>
            <person name="Sykes S."/>
            <person name="Wortman J."/>
            <person name="Nusbaum C."/>
            <person name="Birren B."/>
        </authorList>
    </citation>
    <scope>NUCLEOTIDE SEQUENCE [LARGE SCALE GENOMIC DNA]</scope>
    <source>
        <strain evidence="2 3">VD196</strain>
    </source>
</reference>
<evidence type="ECO:0000313" key="2">
    <source>
        <dbReference type="EMBL" id="EOO68950.1"/>
    </source>
</evidence>
<evidence type="ECO:0000256" key="1">
    <source>
        <dbReference type="SAM" id="Phobius"/>
    </source>
</evidence>
<accession>A0A9W5VAE1</accession>
<organism evidence="2 3">
    <name type="scientific">Bacillus cereus VD196</name>
    <dbReference type="NCBI Taxonomy" id="1053243"/>
    <lineage>
        <taxon>Bacteria</taxon>
        <taxon>Bacillati</taxon>
        <taxon>Bacillota</taxon>
        <taxon>Bacilli</taxon>
        <taxon>Bacillales</taxon>
        <taxon>Bacillaceae</taxon>
        <taxon>Bacillus</taxon>
        <taxon>Bacillus cereus group</taxon>
    </lineage>
</organism>
<name>A0A9W5VAE1_BACCE</name>
<proteinExistence type="predicted"/>
<evidence type="ECO:0000313" key="3">
    <source>
        <dbReference type="Proteomes" id="UP000014023"/>
    </source>
</evidence>